<dbReference type="InterPro" id="IPR025662">
    <property type="entry name" value="Sigma_54_int_dom_ATP-bd_1"/>
</dbReference>
<dbReference type="InterPro" id="IPR003593">
    <property type="entry name" value="AAA+_ATPase"/>
</dbReference>
<evidence type="ECO:0000256" key="1">
    <source>
        <dbReference type="ARBA" id="ARBA00022741"/>
    </source>
</evidence>
<keyword evidence="2" id="KW-0067">ATP-binding</keyword>
<dbReference type="SUPFAM" id="SSF52540">
    <property type="entry name" value="P-loop containing nucleoside triphosphate hydrolases"/>
    <property type="match status" value="1"/>
</dbReference>
<evidence type="ECO:0000256" key="2">
    <source>
        <dbReference type="ARBA" id="ARBA00022840"/>
    </source>
</evidence>
<feature type="domain" description="Sigma-54 factor interaction" evidence="3">
    <location>
        <begin position="1"/>
        <end position="207"/>
    </location>
</feature>
<comment type="caution">
    <text evidence="4">The sequence shown here is derived from an EMBL/GenBank/DDBJ whole genome shotgun (WGS) entry which is preliminary data.</text>
</comment>
<evidence type="ECO:0000313" key="4">
    <source>
        <dbReference type="EMBL" id="MDQ0340112.1"/>
    </source>
</evidence>
<keyword evidence="1" id="KW-0547">Nucleotide-binding</keyword>
<name>A0ABU0CXI7_9BACI</name>
<dbReference type="EMBL" id="JAUSUQ010000011">
    <property type="protein sequence ID" value="MDQ0340112.1"/>
    <property type="molecule type" value="Genomic_DNA"/>
</dbReference>
<dbReference type="InterPro" id="IPR002078">
    <property type="entry name" value="Sigma_54_int"/>
</dbReference>
<organism evidence="4 5">
    <name type="scientific">Caldalkalibacillus uzonensis</name>
    <dbReference type="NCBI Taxonomy" id="353224"/>
    <lineage>
        <taxon>Bacteria</taxon>
        <taxon>Bacillati</taxon>
        <taxon>Bacillota</taxon>
        <taxon>Bacilli</taxon>
        <taxon>Bacillales</taxon>
        <taxon>Bacillaceae</taxon>
        <taxon>Caldalkalibacillus</taxon>
    </lineage>
</organism>
<dbReference type="SMART" id="SM00382">
    <property type="entry name" value="AAA"/>
    <property type="match status" value="1"/>
</dbReference>
<dbReference type="PROSITE" id="PS00675">
    <property type="entry name" value="SIGMA54_INTERACT_1"/>
    <property type="match status" value="1"/>
</dbReference>
<proteinExistence type="predicted"/>
<dbReference type="PROSITE" id="PS50045">
    <property type="entry name" value="SIGMA54_INTERACT_4"/>
    <property type="match status" value="1"/>
</dbReference>
<dbReference type="PANTHER" id="PTHR32071">
    <property type="entry name" value="TRANSCRIPTIONAL REGULATORY PROTEIN"/>
    <property type="match status" value="1"/>
</dbReference>
<reference evidence="4 5" key="1">
    <citation type="submission" date="2023-07" db="EMBL/GenBank/DDBJ databases">
        <title>Genomic Encyclopedia of Type Strains, Phase IV (KMG-IV): sequencing the most valuable type-strain genomes for metagenomic binning, comparative biology and taxonomic classification.</title>
        <authorList>
            <person name="Goeker M."/>
        </authorList>
    </citation>
    <scope>NUCLEOTIDE SEQUENCE [LARGE SCALE GENOMIC DNA]</scope>
    <source>
        <strain evidence="4 5">DSM 17740</strain>
    </source>
</reference>
<dbReference type="CDD" id="cd00009">
    <property type="entry name" value="AAA"/>
    <property type="match status" value="1"/>
</dbReference>
<gene>
    <name evidence="4" type="ORF">J2S00_002907</name>
</gene>
<keyword evidence="5" id="KW-1185">Reference proteome</keyword>
<sequence>MSCPKVQRVYQLAMNVARTDPTILIRGETGTGKEVIAKDIHRHSGRNGPLVVVDCGAIPDQLLESELFGYEKGAFTGASSDGYKGKFQAANGGTQFLDEIGEMPLASQVALLRVLEEKRVTPVGSNHSIPIDVRIIAATNRDLLREIEAKRFRADLYYRLCELEIVLPPLRERTDLLELAHEFIRHVESELSIMPEQTTDRQLSLAR</sequence>
<dbReference type="RefSeq" id="WP_307341160.1">
    <property type="nucleotide sequence ID" value="NZ_JAUSUQ010000011.1"/>
</dbReference>
<protein>
    <submittedName>
        <fullName evidence="4">Transcriptional regulator with PAS, ATPase and Fis domain</fullName>
    </submittedName>
</protein>
<dbReference type="InterPro" id="IPR027417">
    <property type="entry name" value="P-loop_NTPase"/>
</dbReference>
<evidence type="ECO:0000259" key="3">
    <source>
        <dbReference type="PROSITE" id="PS50045"/>
    </source>
</evidence>
<accession>A0ABU0CXI7</accession>
<dbReference type="Proteomes" id="UP001232445">
    <property type="component" value="Unassembled WGS sequence"/>
</dbReference>
<evidence type="ECO:0000313" key="5">
    <source>
        <dbReference type="Proteomes" id="UP001232445"/>
    </source>
</evidence>
<dbReference type="Pfam" id="PF00158">
    <property type="entry name" value="Sigma54_activat"/>
    <property type="match status" value="1"/>
</dbReference>
<dbReference type="Gene3D" id="3.40.50.300">
    <property type="entry name" value="P-loop containing nucleotide triphosphate hydrolases"/>
    <property type="match status" value="1"/>
</dbReference>
<dbReference type="PANTHER" id="PTHR32071:SF81">
    <property type="entry name" value="PROPIONATE CATABOLISM OPERON REGULATORY PROTEIN"/>
    <property type="match status" value="1"/>
</dbReference>